<evidence type="ECO:0000256" key="5">
    <source>
        <dbReference type="ARBA" id="ARBA00022833"/>
    </source>
</evidence>
<dbReference type="InterPro" id="IPR036264">
    <property type="entry name" value="Bact_exopeptidase_dim_dom"/>
</dbReference>
<accession>A0A3D8LBN3</accession>
<keyword evidence="9" id="KW-1185">Reference proteome</keyword>
<evidence type="ECO:0000256" key="3">
    <source>
        <dbReference type="ARBA" id="ARBA00022723"/>
    </source>
</evidence>
<dbReference type="PANTHER" id="PTHR45962">
    <property type="entry name" value="N-FATTY-ACYL-AMINO ACID SYNTHASE/HYDROLASE PM20D1"/>
    <property type="match status" value="1"/>
</dbReference>
<evidence type="ECO:0000256" key="2">
    <source>
        <dbReference type="ARBA" id="ARBA00022670"/>
    </source>
</evidence>
<dbReference type="GO" id="GO:0005576">
    <property type="term" value="C:extracellular region"/>
    <property type="evidence" value="ECO:0007669"/>
    <property type="project" value="UniProtKB-ARBA"/>
</dbReference>
<proteinExistence type="inferred from homology"/>
<sequence length="500" mass="55781">MRQYIFILFFVFLSHPITFAQDTDFTAAASATITAEAVQKLSKAITFQTTSDVDEQEFRYSEFLDLHDYLGEAFPALHQQLQKEVVNGYSLLYTWLGTDPDLPPVLLSAHMDVVPVEEETKEDWQQQPYAGTVKDGYIWGRGSLDDKYRVIAIMEAVEQLLQQGYSPERTIYLAFGHDEEIGGTEGAGKISEYLQEQGVKLEAVFDEGLAVAKGVLPGIDEPIAFIGTAAKGGMNLQLKVKGEGGHSSAPPLDTPVSILSAALNRLQNKPFEARMIPTTKETMELMAGKLGGKYKFAMRHYGLFKGKILKMLAKDQATGALIRTQMTPTVLEAGDTYNVMPRMAKAILNIRILNGEDQETVIKHVTETVNDERVQIEMKGTYTPPSPITPTDTWTYAALEQSIRETFPEVALVVPALFPGSTDARHYTNLTNNIYRFGPQVVTREKAQLVHNVDERLEVEVFEKSIAFYKTLLRQTCGNLPLQVVMQQEESELLPDVTNK</sequence>
<dbReference type="Pfam" id="PF07687">
    <property type="entry name" value="M20_dimer"/>
    <property type="match status" value="1"/>
</dbReference>
<dbReference type="Proteomes" id="UP000256708">
    <property type="component" value="Unassembled WGS sequence"/>
</dbReference>
<dbReference type="SUPFAM" id="SSF53187">
    <property type="entry name" value="Zn-dependent exopeptidases"/>
    <property type="match status" value="1"/>
</dbReference>
<comment type="caution">
    <text evidence="8">The sequence shown here is derived from an EMBL/GenBank/DDBJ whole genome shotgun (WGS) entry which is preliminary data.</text>
</comment>
<keyword evidence="4 8" id="KW-0378">Hydrolase</keyword>
<dbReference type="GO" id="GO:0006508">
    <property type="term" value="P:proteolysis"/>
    <property type="evidence" value="ECO:0007669"/>
    <property type="project" value="UniProtKB-KW"/>
</dbReference>
<dbReference type="AlphaFoldDB" id="A0A3D8LBN3"/>
<comment type="similarity">
    <text evidence="1">Belongs to the peptidase M20A family.</text>
</comment>
<dbReference type="GO" id="GO:0043604">
    <property type="term" value="P:amide biosynthetic process"/>
    <property type="evidence" value="ECO:0007669"/>
    <property type="project" value="UniProtKB-ARBA"/>
</dbReference>
<dbReference type="FunFam" id="1.10.150.900:FF:000003">
    <property type="entry name" value="N-fatty-acyl-amino acid synthase/hydrolase PM20D1"/>
    <property type="match status" value="1"/>
</dbReference>
<protein>
    <submittedName>
        <fullName evidence="8">M20/M25/M40 family metallo-hydrolase</fullName>
    </submittedName>
</protein>
<name>A0A3D8LBN3_9BACT</name>
<dbReference type="SUPFAM" id="SSF55031">
    <property type="entry name" value="Bacterial exopeptidase dimerisation domain"/>
    <property type="match status" value="1"/>
</dbReference>
<dbReference type="Pfam" id="PF01546">
    <property type="entry name" value="Peptidase_M20"/>
    <property type="match status" value="1"/>
</dbReference>
<dbReference type="FunFam" id="3.40.630.10:FF:000027">
    <property type="entry name" value="N-fatty-acyl-amino acid synthase/hydrolase PM20D1"/>
    <property type="match status" value="1"/>
</dbReference>
<keyword evidence="2" id="KW-0645">Protease</keyword>
<gene>
    <name evidence="8" type="ORF">DXT99_12630</name>
</gene>
<reference evidence="9" key="1">
    <citation type="submission" date="2018-08" db="EMBL/GenBank/DDBJ databases">
        <authorList>
            <person name="Liu Z.-W."/>
            <person name="Du Z.-J."/>
        </authorList>
    </citation>
    <scope>NUCLEOTIDE SEQUENCE [LARGE SCALE GENOMIC DNA]</scope>
    <source>
        <strain evidence="9">H4X</strain>
    </source>
</reference>
<evidence type="ECO:0000313" key="8">
    <source>
        <dbReference type="EMBL" id="RDV14805.1"/>
    </source>
</evidence>
<dbReference type="GO" id="GO:0016810">
    <property type="term" value="F:hydrolase activity, acting on carbon-nitrogen (but not peptide) bonds"/>
    <property type="evidence" value="ECO:0007669"/>
    <property type="project" value="UniProtKB-ARBA"/>
</dbReference>
<evidence type="ECO:0000256" key="6">
    <source>
        <dbReference type="SAM" id="SignalP"/>
    </source>
</evidence>
<dbReference type="GO" id="GO:0006629">
    <property type="term" value="P:lipid metabolic process"/>
    <property type="evidence" value="ECO:0007669"/>
    <property type="project" value="UniProtKB-ARBA"/>
</dbReference>
<evidence type="ECO:0000259" key="7">
    <source>
        <dbReference type="Pfam" id="PF07687"/>
    </source>
</evidence>
<feature type="chain" id="PRO_5017646001" evidence="6">
    <location>
        <begin position="21"/>
        <end position="500"/>
    </location>
</feature>
<dbReference type="RefSeq" id="WP_115565917.1">
    <property type="nucleotide sequence ID" value="NZ_QRGR01000012.1"/>
</dbReference>
<evidence type="ECO:0000313" key="9">
    <source>
        <dbReference type="Proteomes" id="UP000256708"/>
    </source>
</evidence>
<dbReference type="EMBL" id="QRGR01000012">
    <property type="protein sequence ID" value="RDV14805.1"/>
    <property type="molecule type" value="Genomic_DNA"/>
</dbReference>
<dbReference type="InterPro" id="IPR002933">
    <property type="entry name" value="Peptidase_M20"/>
</dbReference>
<dbReference type="GO" id="GO:0046872">
    <property type="term" value="F:metal ion binding"/>
    <property type="evidence" value="ECO:0007669"/>
    <property type="project" value="UniProtKB-KW"/>
</dbReference>
<dbReference type="OrthoDB" id="9792335at2"/>
<dbReference type="InterPro" id="IPR047177">
    <property type="entry name" value="Pept_M20A"/>
</dbReference>
<dbReference type="GO" id="GO:0006520">
    <property type="term" value="P:amino acid metabolic process"/>
    <property type="evidence" value="ECO:0007669"/>
    <property type="project" value="UniProtKB-ARBA"/>
</dbReference>
<dbReference type="InterPro" id="IPR001261">
    <property type="entry name" value="ArgE/DapE_CS"/>
</dbReference>
<feature type="signal peptide" evidence="6">
    <location>
        <begin position="1"/>
        <end position="20"/>
    </location>
</feature>
<dbReference type="GO" id="GO:0008233">
    <property type="term" value="F:peptidase activity"/>
    <property type="evidence" value="ECO:0007669"/>
    <property type="project" value="UniProtKB-KW"/>
</dbReference>
<keyword evidence="6" id="KW-0732">Signal</keyword>
<dbReference type="PROSITE" id="PS00758">
    <property type="entry name" value="ARGE_DAPE_CPG2_1"/>
    <property type="match status" value="1"/>
</dbReference>
<dbReference type="PANTHER" id="PTHR45962:SF1">
    <property type="entry name" value="N-FATTY-ACYL-AMINO ACID SYNTHASE_HYDROLASE PM20D1"/>
    <property type="match status" value="1"/>
</dbReference>
<dbReference type="Gene3D" id="1.10.150.900">
    <property type="match status" value="1"/>
</dbReference>
<dbReference type="Gene3D" id="3.30.70.360">
    <property type="match status" value="1"/>
</dbReference>
<feature type="domain" description="Peptidase M20 dimerisation" evidence="7">
    <location>
        <begin position="229"/>
        <end position="373"/>
    </location>
</feature>
<dbReference type="InterPro" id="IPR011650">
    <property type="entry name" value="Peptidase_M20_dimer"/>
</dbReference>
<organism evidence="8 9">
    <name type="scientific">Pontibacter diazotrophicus</name>
    <dbReference type="NCBI Taxonomy" id="1400979"/>
    <lineage>
        <taxon>Bacteria</taxon>
        <taxon>Pseudomonadati</taxon>
        <taxon>Bacteroidota</taxon>
        <taxon>Cytophagia</taxon>
        <taxon>Cytophagales</taxon>
        <taxon>Hymenobacteraceae</taxon>
        <taxon>Pontibacter</taxon>
    </lineage>
</organism>
<evidence type="ECO:0000256" key="1">
    <source>
        <dbReference type="ARBA" id="ARBA00006247"/>
    </source>
</evidence>
<dbReference type="Gene3D" id="3.40.630.10">
    <property type="entry name" value="Zn peptidases"/>
    <property type="match status" value="1"/>
</dbReference>
<keyword evidence="5" id="KW-0862">Zinc</keyword>
<evidence type="ECO:0000256" key="4">
    <source>
        <dbReference type="ARBA" id="ARBA00022801"/>
    </source>
</evidence>
<keyword evidence="3" id="KW-0479">Metal-binding</keyword>